<keyword evidence="5" id="KW-1185">Reference proteome</keyword>
<dbReference type="InterPro" id="IPR045853">
    <property type="entry name" value="Pep_chain_release_fac_I_sf"/>
</dbReference>
<keyword evidence="4" id="KW-0378">Hydrolase</keyword>
<evidence type="ECO:0000259" key="3">
    <source>
        <dbReference type="PROSITE" id="PS00745"/>
    </source>
</evidence>
<feature type="region of interest" description="Disordered" evidence="2">
    <location>
        <begin position="108"/>
        <end position="141"/>
    </location>
</feature>
<dbReference type="GO" id="GO:0004045">
    <property type="term" value="F:peptidyl-tRNA hydrolase activity"/>
    <property type="evidence" value="ECO:0007669"/>
    <property type="project" value="TreeGrafter"/>
</dbReference>
<dbReference type="SUPFAM" id="SSF75620">
    <property type="entry name" value="Release factor"/>
    <property type="match status" value="1"/>
</dbReference>
<dbReference type="EMBL" id="AP024233">
    <property type="protein sequence ID" value="BCO08989.1"/>
    <property type="molecule type" value="Genomic_DNA"/>
</dbReference>
<dbReference type="Proteomes" id="UP001063350">
    <property type="component" value="Chromosome"/>
</dbReference>
<dbReference type="NCBIfam" id="NF006718">
    <property type="entry name" value="PRK09256.1"/>
    <property type="match status" value="1"/>
</dbReference>
<evidence type="ECO:0000313" key="4">
    <source>
        <dbReference type="EMBL" id="BCO08989.1"/>
    </source>
</evidence>
<reference evidence="4" key="1">
    <citation type="submission" date="2020-12" db="EMBL/GenBank/DDBJ databases">
        <title>Desulfobium dissulfuricans gen. nov., sp. nov., a novel mesophilic, sulfate-reducing bacterium isolated from a deep-sea hydrothermal vent.</title>
        <authorList>
            <person name="Hashimoto Y."/>
            <person name="Tame A."/>
            <person name="Sawayama S."/>
            <person name="Miyazaki J."/>
            <person name="Takai K."/>
            <person name="Nakagawa S."/>
        </authorList>
    </citation>
    <scope>NUCLEOTIDE SEQUENCE</scope>
    <source>
        <strain evidence="4">GF1</strain>
    </source>
</reference>
<accession>A0A915XHS1</accession>
<dbReference type="AlphaFoldDB" id="A0A915XHS1"/>
<proteinExistence type="inferred from homology"/>
<dbReference type="KEGG" id="ddu:GF1_13650"/>
<name>A0A915XHS1_9BACT</name>
<dbReference type="GO" id="GO:0043022">
    <property type="term" value="F:ribosome binding"/>
    <property type="evidence" value="ECO:0007669"/>
    <property type="project" value="TreeGrafter"/>
</dbReference>
<sequence>MVSPACTISASLTIPADEIRLTAIRASGPGGQHVNKASTAVHLRFDIRASSLPEPLKERLLQLNDHHITAEGQIIIKAREYRSLEKNREAALARLRAIILRALAPRKVRRPTRATRGSQKRRVDRKTHRGKIKKMRRKVDH</sequence>
<organism evidence="4 5">
    <name type="scientific">Desulfolithobacter dissulfuricans</name>
    <dbReference type="NCBI Taxonomy" id="2795293"/>
    <lineage>
        <taxon>Bacteria</taxon>
        <taxon>Pseudomonadati</taxon>
        <taxon>Thermodesulfobacteriota</taxon>
        <taxon>Desulfobulbia</taxon>
        <taxon>Desulfobulbales</taxon>
        <taxon>Desulfobulbaceae</taxon>
        <taxon>Desulfolithobacter</taxon>
    </lineage>
</organism>
<dbReference type="GO" id="GO:0003747">
    <property type="term" value="F:translation release factor activity"/>
    <property type="evidence" value="ECO:0007669"/>
    <property type="project" value="InterPro"/>
</dbReference>
<evidence type="ECO:0000256" key="1">
    <source>
        <dbReference type="ARBA" id="ARBA00010835"/>
    </source>
</evidence>
<dbReference type="Pfam" id="PF00472">
    <property type="entry name" value="RF-1"/>
    <property type="match status" value="1"/>
</dbReference>
<dbReference type="PANTHER" id="PTHR47814:SF1">
    <property type="entry name" value="PEPTIDYL-TRNA HYDROLASE ARFB"/>
    <property type="match status" value="1"/>
</dbReference>
<dbReference type="PANTHER" id="PTHR47814">
    <property type="entry name" value="PEPTIDYL-TRNA HYDROLASE ARFB"/>
    <property type="match status" value="1"/>
</dbReference>
<dbReference type="InterPro" id="IPR000352">
    <property type="entry name" value="Pep_chain_release_fac_I"/>
</dbReference>
<evidence type="ECO:0000313" key="5">
    <source>
        <dbReference type="Proteomes" id="UP001063350"/>
    </source>
</evidence>
<dbReference type="Gene3D" id="3.30.160.20">
    <property type="match status" value="1"/>
</dbReference>
<comment type="similarity">
    <text evidence="1">Belongs to the prokaryotic/mitochondrial release factor family.</text>
</comment>
<evidence type="ECO:0000256" key="2">
    <source>
        <dbReference type="SAM" id="MobiDB-lite"/>
    </source>
</evidence>
<dbReference type="GO" id="GO:0072344">
    <property type="term" value="P:rescue of stalled ribosome"/>
    <property type="evidence" value="ECO:0007669"/>
    <property type="project" value="TreeGrafter"/>
</dbReference>
<feature type="domain" description="Prokaryotic-type class I peptide chain release factors" evidence="3">
    <location>
        <begin position="25"/>
        <end position="41"/>
    </location>
</feature>
<protein>
    <submittedName>
        <fullName evidence="4">Aminoacyl-tRNA hydrolase</fullName>
    </submittedName>
</protein>
<dbReference type="PROSITE" id="PS00745">
    <property type="entry name" value="RF_PROK_I"/>
    <property type="match status" value="1"/>
</dbReference>
<dbReference type="RefSeq" id="WP_267928866.1">
    <property type="nucleotide sequence ID" value="NZ_AP024233.1"/>
</dbReference>
<gene>
    <name evidence="4" type="ORF">GF1_13650</name>
</gene>